<evidence type="ECO:0000313" key="3">
    <source>
        <dbReference type="Proteomes" id="UP000294619"/>
    </source>
</evidence>
<proteinExistence type="predicted"/>
<comment type="caution">
    <text evidence="1">The sequence shown here is derived from an EMBL/GenBank/DDBJ whole genome shotgun (WGS) entry which is preliminary data.</text>
</comment>
<dbReference type="Proteomes" id="UP000294619">
    <property type="component" value="Unassembled WGS sequence"/>
</dbReference>
<evidence type="ECO:0000313" key="4">
    <source>
        <dbReference type="Proteomes" id="UP000305526"/>
    </source>
</evidence>
<accession>A0A4V2W2A0</accession>
<reference evidence="2 4" key="2">
    <citation type="submission" date="2019-05" db="EMBL/GenBank/DDBJ databases">
        <title>Pasteurellaceae isolates from reptiles.</title>
        <authorList>
            <person name="Bojesen A.M."/>
            <person name="Lund E."/>
        </authorList>
    </citation>
    <scope>NUCLEOTIDE SEQUENCE [LARGE SCALE GENOMIC DNA]</scope>
    <source>
        <strain evidence="2 4">ELNT2x</strain>
    </source>
</reference>
<dbReference type="Proteomes" id="UP000305526">
    <property type="component" value="Unassembled WGS sequence"/>
</dbReference>
<protein>
    <submittedName>
        <fullName evidence="1">Uncharacterized protein</fullName>
    </submittedName>
</protein>
<evidence type="ECO:0000313" key="1">
    <source>
        <dbReference type="EMBL" id="TCV87219.1"/>
    </source>
</evidence>
<reference evidence="1 3" key="1">
    <citation type="submission" date="2019-03" db="EMBL/GenBank/DDBJ databases">
        <title>Genomic Encyclopedia of Type Strains, Phase IV (KMG-IV): sequencing the most valuable type-strain genomes for metagenomic binning, comparative biology and taxonomic classification.</title>
        <authorList>
            <person name="Goeker M."/>
        </authorList>
    </citation>
    <scope>NUCLEOTIDE SEQUENCE [LARGE SCALE GENOMIC DNA]</scope>
    <source>
        <strain evidence="1 3">DSM 28140</strain>
    </source>
</reference>
<organism evidence="1 3">
    <name type="scientific">Testudinibacter aquarius</name>
    <dbReference type="NCBI Taxonomy" id="1524974"/>
    <lineage>
        <taxon>Bacteria</taxon>
        <taxon>Pseudomonadati</taxon>
        <taxon>Pseudomonadota</taxon>
        <taxon>Gammaproteobacteria</taxon>
        <taxon>Pasteurellales</taxon>
        <taxon>Pasteurellaceae</taxon>
        <taxon>Testudinibacter</taxon>
    </lineage>
</organism>
<dbReference type="AlphaFoldDB" id="A0A4V2W2A0"/>
<dbReference type="EMBL" id="SMCP01000005">
    <property type="protein sequence ID" value="TCV87219.1"/>
    <property type="molecule type" value="Genomic_DNA"/>
</dbReference>
<evidence type="ECO:0000313" key="2">
    <source>
        <dbReference type="EMBL" id="TNG91262.1"/>
    </source>
</evidence>
<sequence>MALAPLVVRKFECASEQDAEQICVALNKAKYRSVALGSAVVSQCRPTKKLEGILAKVNPVEVIPSDYDLEQIRDTIA</sequence>
<keyword evidence="4" id="KW-1185">Reference proteome</keyword>
<dbReference type="EMBL" id="VDGV01000070">
    <property type="protein sequence ID" value="TNG91262.1"/>
    <property type="molecule type" value="Genomic_DNA"/>
</dbReference>
<dbReference type="RefSeq" id="WP_132966684.1">
    <property type="nucleotide sequence ID" value="NZ_LEKL01000064.1"/>
</dbReference>
<gene>
    <name evidence="1" type="ORF">EDC16_105137</name>
    <name evidence="2" type="ORF">FHQ21_08150</name>
</gene>
<name>A0A4V2W2A0_9PAST</name>